<feature type="signal peptide" evidence="1">
    <location>
        <begin position="1"/>
        <end position="19"/>
    </location>
</feature>
<gene>
    <name evidence="2" type="ORF">OHC33_007109</name>
</gene>
<evidence type="ECO:0000313" key="2">
    <source>
        <dbReference type="EMBL" id="KAK5951817.1"/>
    </source>
</evidence>
<proteinExistence type="predicted"/>
<feature type="chain" id="PRO_5042850735" evidence="1">
    <location>
        <begin position="20"/>
        <end position="136"/>
    </location>
</feature>
<comment type="caution">
    <text evidence="2">The sequence shown here is derived from an EMBL/GenBank/DDBJ whole genome shotgun (WGS) entry which is preliminary data.</text>
</comment>
<name>A0AAN8IL29_9EURO</name>
<evidence type="ECO:0000313" key="3">
    <source>
        <dbReference type="Proteomes" id="UP001316803"/>
    </source>
</evidence>
<reference evidence="2 3" key="1">
    <citation type="submission" date="2022-12" db="EMBL/GenBank/DDBJ databases">
        <title>Genomic features and morphological characterization of a novel Knufia sp. strain isolated from spacecraft assembly facility.</title>
        <authorList>
            <person name="Teixeira M."/>
            <person name="Chander A.M."/>
            <person name="Stajich J.E."/>
            <person name="Venkateswaran K."/>
        </authorList>
    </citation>
    <scope>NUCLEOTIDE SEQUENCE [LARGE SCALE GENOMIC DNA]</scope>
    <source>
        <strain evidence="2 3">FJI-L2-BK-P2</strain>
    </source>
</reference>
<accession>A0AAN8IL29</accession>
<organism evidence="2 3">
    <name type="scientific">Knufia fluminis</name>
    <dbReference type="NCBI Taxonomy" id="191047"/>
    <lineage>
        <taxon>Eukaryota</taxon>
        <taxon>Fungi</taxon>
        <taxon>Dikarya</taxon>
        <taxon>Ascomycota</taxon>
        <taxon>Pezizomycotina</taxon>
        <taxon>Eurotiomycetes</taxon>
        <taxon>Chaetothyriomycetidae</taxon>
        <taxon>Chaetothyriales</taxon>
        <taxon>Trichomeriaceae</taxon>
        <taxon>Knufia</taxon>
    </lineage>
</organism>
<dbReference type="EMBL" id="JAKLMC020000018">
    <property type="protein sequence ID" value="KAK5951817.1"/>
    <property type="molecule type" value="Genomic_DNA"/>
</dbReference>
<protein>
    <submittedName>
        <fullName evidence="2">Uncharacterized protein</fullName>
    </submittedName>
</protein>
<keyword evidence="1" id="KW-0732">Signal</keyword>
<keyword evidence="3" id="KW-1185">Reference proteome</keyword>
<dbReference type="Proteomes" id="UP001316803">
    <property type="component" value="Unassembled WGS sequence"/>
</dbReference>
<sequence length="136" mass="13548">MRLLAVLATLVASSGLALARSSSWDNWMPGQPVTTTVTMTLIHANETTTMTSYSSTSSTSASTTSTSQIVANVTSSSYSKPASTTLAPLSSSTTAAVASSTTAAIATFSSGAAVAQELDITIAALAGIGAVAYGLF</sequence>
<dbReference type="AlphaFoldDB" id="A0AAN8IL29"/>
<evidence type="ECO:0000256" key="1">
    <source>
        <dbReference type="SAM" id="SignalP"/>
    </source>
</evidence>